<dbReference type="PANTHER" id="PTHR30432:SF1">
    <property type="entry name" value="DNA-BINDING TRANSCRIPTIONAL DUAL REGULATOR MODE"/>
    <property type="match status" value="1"/>
</dbReference>
<accession>A0A6V8LIY3</accession>
<dbReference type="Gene3D" id="1.10.10.10">
    <property type="entry name" value="Winged helix-like DNA-binding domain superfamily/Winged helix DNA-binding domain"/>
    <property type="match status" value="1"/>
</dbReference>
<gene>
    <name evidence="3" type="primary">mopA</name>
    <name evidence="3" type="ORF">NNJEOMEG_00509</name>
</gene>
<keyword evidence="4" id="KW-1185">Reference proteome</keyword>
<name>A0A6V8LIY3_9BACT</name>
<dbReference type="Pfam" id="PF00126">
    <property type="entry name" value="HTH_1"/>
    <property type="match status" value="1"/>
</dbReference>
<dbReference type="RefSeq" id="WP_173080957.1">
    <property type="nucleotide sequence ID" value="NZ_BLTE01000001.1"/>
</dbReference>
<dbReference type="AlphaFoldDB" id="A0A6V8LIY3"/>
<feature type="region of interest" description="Disordered" evidence="1">
    <location>
        <begin position="1"/>
        <end position="22"/>
    </location>
</feature>
<dbReference type="InterPro" id="IPR036388">
    <property type="entry name" value="WH-like_DNA-bd_sf"/>
</dbReference>
<evidence type="ECO:0000256" key="1">
    <source>
        <dbReference type="SAM" id="MobiDB-lite"/>
    </source>
</evidence>
<dbReference type="SUPFAM" id="SSF46785">
    <property type="entry name" value="Winged helix' DNA-binding domain"/>
    <property type="match status" value="1"/>
</dbReference>
<dbReference type="Proteomes" id="UP000494245">
    <property type="component" value="Unassembled WGS sequence"/>
</dbReference>
<organism evidence="3 4">
    <name type="scientific">Fundidesulfovibrio magnetotacticus</name>
    <dbReference type="NCBI Taxonomy" id="2730080"/>
    <lineage>
        <taxon>Bacteria</taxon>
        <taxon>Pseudomonadati</taxon>
        <taxon>Thermodesulfobacteriota</taxon>
        <taxon>Desulfovibrionia</taxon>
        <taxon>Desulfovibrionales</taxon>
        <taxon>Desulfovibrionaceae</taxon>
        <taxon>Fundidesulfovibrio</taxon>
    </lineage>
</organism>
<dbReference type="InterPro" id="IPR036390">
    <property type="entry name" value="WH_DNA-bd_sf"/>
</dbReference>
<evidence type="ECO:0000259" key="2">
    <source>
        <dbReference type="Pfam" id="PF00126"/>
    </source>
</evidence>
<evidence type="ECO:0000313" key="4">
    <source>
        <dbReference type="Proteomes" id="UP000494245"/>
    </source>
</evidence>
<sequence length="163" mass="17709">MKDPNVSSGEPAAQPSSQSGLADVRPPVVRLRLWLETGDGMFFGSGRGMLLEAVARTGSLKKAAESLGMSYRAAWGKMRRTEKVLGVQLIEQAGSRKGGHRLTPAGRLLMEKFGQWFDAVENSAVEKAREIFPWACLSFAEARRAGFAPAPREDDESEGDPES</sequence>
<dbReference type="InterPro" id="IPR051815">
    <property type="entry name" value="Molybdate_resp_trans_reg"/>
</dbReference>
<proteinExistence type="predicted"/>
<feature type="compositionally biased region" description="Polar residues" evidence="1">
    <location>
        <begin position="1"/>
        <end position="20"/>
    </location>
</feature>
<protein>
    <submittedName>
        <fullName evidence="3">Molybdenum-pterin-binding protein MopA</fullName>
    </submittedName>
</protein>
<dbReference type="GO" id="GO:0003700">
    <property type="term" value="F:DNA-binding transcription factor activity"/>
    <property type="evidence" value="ECO:0007669"/>
    <property type="project" value="InterPro"/>
</dbReference>
<dbReference type="InterPro" id="IPR000847">
    <property type="entry name" value="LysR_HTH_N"/>
</dbReference>
<feature type="domain" description="HTH lysR-type" evidence="2">
    <location>
        <begin position="50"/>
        <end position="107"/>
    </location>
</feature>
<comment type="caution">
    <text evidence="3">The sequence shown here is derived from an EMBL/GenBank/DDBJ whole genome shotgun (WGS) entry which is preliminary data.</text>
</comment>
<dbReference type="EMBL" id="BLTE01000001">
    <property type="protein sequence ID" value="GFK92683.1"/>
    <property type="molecule type" value="Genomic_DNA"/>
</dbReference>
<reference evidence="3 4" key="1">
    <citation type="submission" date="2020-04" db="EMBL/GenBank/DDBJ databases">
        <authorList>
            <consortium name="Desulfovibrio sp. FSS-1 genome sequencing consortium"/>
            <person name="Shimoshige H."/>
            <person name="Kobayashi H."/>
            <person name="Maekawa T."/>
        </authorList>
    </citation>
    <scope>NUCLEOTIDE SEQUENCE [LARGE SCALE GENOMIC DNA]</scope>
    <source>
        <strain evidence="3 4">SIID29052-01</strain>
    </source>
</reference>
<evidence type="ECO:0000313" key="3">
    <source>
        <dbReference type="EMBL" id="GFK92683.1"/>
    </source>
</evidence>
<dbReference type="PANTHER" id="PTHR30432">
    <property type="entry name" value="TRANSCRIPTIONAL REGULATOR MODE"/>
    <property type="match status" value="1"/>
</dbReference>
<reference evidence="3 4" key="2">
    <citation type="submission" date="2020-05" db="EMBL/GenBank/DDBJ databases">
        <title>Draft genome sequence of Desulfovibrio sp. strainFSS-1.</title>
        <authorList>
            <person name="Shimoshige H."/>
            <person name="Kobayashi H."/>
            <person name="Maekawa T."/>
        </authorList>
    </citation>
    <scope>NUCLEOTIDE SEQUENCE [LARGE SCALE GENOMIC DNA]</scope>
    <source>
        <strain evidence="3 4">SIID29052-01</strain>
    </source>
</reference>